<dbReference type="SUPFAM" id="SSF50965">
    <property type="entry name" value="Galactose oxidase, central domain"/>
    <property type="match status" value="1"/>
</dbReference>
<dbReference type="InterPro" id="IPR050354">
    <property type="entry name" value="F-box/kelch-repeat_ARATH"/>
</dbReference>
<accession>A0A2G5DAJ6</accession>
<dbReference type="EMBL" id="KZ305042">
    <property type="protein sequence ID" value="PIA40541.1"/>
    <property type="molecule type" value="Genomic_DNA"/>
</dbReference>
<name>A0A2G5DAJ6_AQUCA</name>
<evidence type="ECO:0000313" key="3">
    <source>
        <dbReference type="Proteomes" id="UP000230069"/>
    </source>
</evidence>
<dbReference type="InParanoid" id="A0A2G5DAJ6"/>
<dbReference type="PANTHER" id="PTHR24414">
    <property type="entry name" value="F-BOX/KELCH-REPEAT PROTEIN SKIP4"/>
    <property type="match status" value="1"/>
</dbReference>
<dbReference type="SUPFAM" id="SSF117281">
    <property type="entry name" value="Kelch motif"/>
    <property type="match status" value="1"/>
</dbReference>
<dbReference type="Proteomes" id="UP000230069">
    <property type="component" value="Unassembled WGS sequence"/>
</dbReference>
<keyword evidence="3" id="KW-1185">Reference proteome</keyword>
<organism evidence="2 3">
    <name type="scientific">Aquilegia coerulea</name>
    <name type="common">Rocky mountain columbine</name>
    <dbReference type="NCBI Taxonomy" id="218851"/>
    <lineage>
        <taxon>Eukaryota</taxon>
        <taxon>Viridiplantae</taxon>
        <taxon>Streptophyta</taxon>
        <taxon>Embryophyta</taxon>
        <taxon>Tracheophyta</taxon>
        <taxon>Spermatophyta</taxon>
        <taxon>Magnoliopsida</taxon>
        <taxon>Ranunculales</taxon>
        <taxon>Ranunculaceae</taxon>
        <taxon>Thalictroideae</taxon>
        <taxon>Aquilegia</taxon>
    </lineage>
</organism>
<feature type="region of interest" description="Disordered" evidence="1">
    <location>
        <begin position="1"/>
        <end position="26"/>
    </location>
</feature>
<dbReference type="Gene3D" id="2.120.10.80">
    <property type="entry name" value="Kelch-type beta propeller"/>
    <property type="match status" value="2"/>
</dbReference>
<protein>
    <submittedName>
        <fullName evidence="2">Uncharacterized protein</fullName>
    </submittedName>
</protein>
<dbReference type="InterPro" id="IPR015915">
    <property type="entry name" value="Kelch-typ_b-propeller"/>
</dbReference>
<gene>
    <name evidence="2" type="ORF">AQUCO_02500327v1</name>
</gene>
<evidence type="ECO:0000313" key="2">
    <source>
        <dbReference type="EMBL" id="PIA40541.1"/>
    </source>
</evidence>
<feature type="compositionally biased region" description="Low complexity" evidence="1">
    <location>
        <begin position="1"/>
        <end position="17"/>
    </location>
</feature>
<feature type="region of interest" description="Disordered" evidence="1">
    <location>
        <begin position="374"/>
        <end position="405"/>
    </location>
</feature>
<dbReference type="InterPro" id="IPR011043">
    <property type="entry name" value="Gal_Oxase/kelch_b-propeller"/>
</dbReference>
<dbReference type="OrthoDB" id="2003590at2759"/>
<evidence type="ECO:0000256" key="1">
    <source>
        <dbReference type="SAM" id="MobiDB-lite"/>
    </source>
</evidence>
<proteinExistence type="predicted"/>
<sequence length="789" mass="90084">MMKLASSEMASSSSSSLVKKKKKKQKKKDLMIYFPVMYTTYDPENPEKKEDILECYDWYAFDPYHSPSQQYKKIYPITKMITPLLHGSPTPLKISSISLNSKLYVFKTYVVKKSSSPSYPITYISMYDTVGGDWVDILLSKKLKMISPKLIACGGKIFILGKNLAHRDLSTIWGEVFDPTTNSFTPLPKPPALYTDESLTLDSTAVIDDNRFLVKFKYQLQMVIFDVNLWSWSSINIPYVSCGDHLKMIVSCGVVYFFCGLEMFMYHLSQGANKLIQVQGLKLPSNVAPVFRPFFPFHIGGNNFYLIWTPNEFSRARGSSVIHCLKFRVDPMIDYQGEHIWAATVDGCDSYLVDGSGICDCVAMEISTEFDSSAQPNSAMEISTEHKNKKRKKNTTTVDKKLSKKRKKDTTTVEKKLSTETVTLKEKEQLIYFCVVYTEYDRNNLEKKDFLECYDWYSFNPYISLSPFQQYQKISPNTRMLTPVIHGSRIPRAVSSVFLNSKLYVFKSYINKNKITSPPSSYPCTYISIYDTITKNWINNLDIQILKIFSPKLLPCGGKIFILRCNFSLKFFCHWGYVFDPITNTLTPLPTPPALCNSEESLIAHSSTVIDEGRFLVYFKPNCSSYIFDIYSCIWTPIRIPLISCDPDFKMVVVSGILYVYDGMSIFSYDLFHGGNSLIKVQGLELPPPGVGPIRCPYFFFHRGEKNFCLIWTPWSHHKAAYGSHVIHCMNFRLNPVMDYRGKHVLEATNHGCDSYLVDGGSIRDCVAVEMESNRTGFLERCGSLKIAA</sequence>
<dbReference type="AlphaFoldDB" id="A0A2G5DAJ6"/>
<reference evidence="2 3" key="1">
    <citation type="submission" date="2017-09" db="EMBL/GenBank/DDBJ databases">
        <title>WGS assembly of Aquilegia coerulea Goldsmith.</title>
        <authorList>
            <person name="Hodges S."/>
            <person name="Kramer E."/>
            <person name="Nordborg M."/>
            <person name="Tomkins J."/>
            <person name="Borevitz J."/>
            <person name="Derieg N."/>
            <person name="Yan J."/>
            <person name="Mihaltcheva S."/>
            <person name="Hayes R.D."/>
            <person name="Rokhsar D."/>
        </authorList>
    </citation>
    <scope>NUCLEOTIDE SEQUENCE [LARGE SCALE GENOMIC DNA]</scope>
    <source>
        <strain evidence="3">cv. Goldsmith</strain>
    </source>
</reference>
<dbReference type="PANTHER" id="PTHR24414:SF98">
    <property type="entry name" value="F-BOX_KELCH-REPEAT PROTEIN SKIP4"/>
    <property type="match status" value="1"/>
</dbReference>